<feature type="region of interest" description="Disordered" evidence="1">
    <location>
        <begin position="13"/>
        <end position="44"/>
    </location>
</feature>
<accession>C4Y1U0</accession>
<sequence>MPRDGHCRYADLAHGHSAPHLHRRQRHPYAADPRSRPHCSLHEPSGAVRMRGPRGCHCSLHAVCELGVGHHVKRPVRAGKVHVHRGPHHQHHVCAVEFRAGHHHRAGSARLDCAVAGERAELAEKPKGKRQAARDAHLARHAHAHAAVRHAHEGGVVYARLECRRSREHCAHHEQCRHKHGYGCKKKERACGVAALVPRARCMGRRWP</sequence>
<dbReference type="Proteomes" id="UP000007703">
    <property type="component" value="Unassembled WGS sequence"/>
</dbReference>
<feature type="compositionally biased region" description="Basic residues" evidence="1">
    <location>
        <begin position="17"/>
        <end position="27"/>
    </location>
</feature>
<dbReference type="VEuPathDB" id="FungiDB:CLUG_02172"/>
<dbReference type="InParanoid" id="C4Y1U0"/>
<name>C4Y1U0_CLAL4</name>
<protein>
    <submittedName>
        <fullName evidence="2">Uncharacterized protein</fullName>
    </submittedName>
</protein>
<dbReference type="KEGG" id="clu:CLUG_02172"/>
<evidence type="ECO:0000256" key="1">
    <source>
        <dbReference type="SAM" id="MobiDB-lite"/>
    </source>
</evidence>
<reference evidence="2 3" key="1">
    <citation type="journal article" date="2009" name="Nature">
        <title>Evolution of pathogenicity and sexual reproduction in eight Candida genomes.</title>
        <authorList>
            <person name="Butler G."/>
            <person name="Rasmussen M.D."/>
            <person name="Lin M.F."/>
            <person name="Santos M.A."/>
            <person name="Sakthikumar S."/>
            <person name="Munro C.A."/>
            <person name="Rheinbay E."/>
            <person name="Grabherr M."/>
            <person name="Forche A."/>
            <person name="Reedy J.L."/>
            <person name="Agrafioti I."/>
            <person name="Arnaud M.B."/>
            <person name="Bates S."/>
            <person name="Brown A.J."/>
            <person name="Brunke S."/>
            <person name="Costanzo M.C."/>
            <person name="Fitzpatrick D.A."/>
            <person name="de Groot P.W."/>
            <person name="Harris D."/>
            <person name="Hoyer L.L."/>
            <person name="Hube B."/>
            <person name="Klis F.M."/>
            <person name="Kodira C."/>
            <person name="Lennard N."/>
            <person name="Logue M.E."/>
            <person name="Martin R."/>
            <person name="Neiman A.M."/>
            <person name="Nikolaou E."/>
            <person name="Quail M.A."/>
            <person name="Quinn J."/>
            <person name="Santos M.C."/>
            <person name="Schmitzberger F.F."/>
            <person name="Sherlock G."/>
            <person name="Shah P."/>
            <person name="Silverstein K.A."/>
            <person name="Skrzypek M.S."/>
            <person name="Soll D."/>
            <person name="Staggs R."/>
            <person name="Stansfield I."/>
            <person name="Stumpf M.P."/>
            <person name="Sudbery P.E."/>
            <person name="Srikantha T."/>
            <person name="Zeng Q."/>
            <person name="Berman J."/>
            <person name="Berriman M."/>
            <person name="Heitman J."/>
            <person name="Gow N.A."/>
            <person name="Lorenz M.C."/>
            <person name="Birren B.W."/>
            <person name="Kellis M."/>
            <person name="Cuomo C.A."/>
        </authorList>
    </citation>
    <scope>NUCLEOTIDE SEQUENCE [LARGE SCALE GENOMIC DNA]</scope>
    <source>
        <strain evidence="2 3">ATCC 42720</strain>
    </source>
</reference>
<dbReference type="EMBL" id="CH408077">
    <property type="protein sequence ID" value="EEQ38047.1"/>
    <property type="molecule type" value="Genomic_DNA"/>
</dbReference>
<evidence type="ECO:0000313" key="3">
    <source>
        <dbReference type="Proteomes" id="UP000007703"/>
    </source>
</evidence>
<evidence type="ECO:0000313" key="2">
    <source>
        <dbReference type="EMBL" id="EEQ38047.1"/>
    </source>
</evidence>
<dbReference type="AlphaFoldDB" id="C4Y1U0"/>
<proteinExistence type="predicted"/>
<gene>
    <name evidence="2" type="ORF">CLUG_02172</name>
</gene>
<organism evidence="2 3">
    <name type="scientific">Clavispora lusitaniae (strain ATCC 42720)</name>
    <name type="common">Yeast</name>
    <name type="synonym">Candida lusitaniae</name>
    <dbReference type="NCBI Taxonomy" id="306902"/>
    <lineage>
        <taxon>Eukaryota</taxon>
        <taxon>Fungi</taxon>
        <taxon>Dikarya</taxon>
        <taxon>Ascomycota</taxon>
        <taxon>Saccharomycotina</taxon>
        <taxon>Pichiomycetes</taxon>
        <taxon>Metschnikowiaceae</taxon>
        <taxon>Clavispora</taxon>
    </lineage>
</organism>
<dbReference type="HOGENOM" id="CLU_1320776_0_0_1"/>